<feature type="region of interest" description="Disordered" evidence="1">
    <location>
        <begin position="73"/>
        <end position="138"/>
    </location>
</feature>
<protein>
    <submittedName>
        <fullName evidence="2">Uncharacterized protein</fullName>
    </submittedName>
</protein>
<feature type="region of interest" description="Disordered" evidence="1">
    <location>
        <begin position="170"/>
        <end position="189"/>
    </location>
</feature>
<feature type="compositionally biased region" description="Low complexity" evidence="1">
    <location>
        <begin position="14"/>
        <end position="25"/>
    </location>
</feature>
<gene>
    <name evidence="2" type="ORF">METZ01_LOCUS360213</name>
</gene>
<dbReference type="EMBL" id="UINC01127924">
    <property type="protein sequence ID" value="SVD07359.1"/>
    <property type="molecule type" value="Genomic_DNA"/>
</dbReference>
<organism evidence="2">
    <name type="scientific">marine metagenome</name>
    <dbReference type="NCBI Taxonomy" id="408172"/>
    <lineage>
        <taxon>unclassified sequences</taxon>
        <taxon>metagenomes</taxon>
        <taxon>ecological metagenomes</taxon>
    </lineage>
</organism>
<accession>A0A382SBW4</accession>
<evidence type="ECO:0000313" key="2">
    <source>
        <dbReference type="EMBL" id="SVD07359.1"/>
    </source>
</evidence>
<feature type="region of interest" description="Disordered" evidence="1">
    <location>
        <begin position="1"/>
        <end position="27"/>
    </location>
</feature>
<reference evidence="2" key="1">
    <citation type="submission" date="2018-05" db="EMBL/GenBank/DDBJ databases">
        <authorList>
            <person name="Lanie J.A."/>
            <person name="Ng W.-L."/>
            <person name="Kazmierczak K.M."/>
            <person name="Andrzejewski T.M."/>
            <person name="Davidsen T.M."/>
            <person name="Wayne K.J."/>
            <person name="Tettelin H."/>
            <person name="Glass J.I."/>
            <person name="Rusch D."/>
            <person name="Podicherti R."/>
            <person name="Tsui H.-C.T."/>
            <person name="Winkler M.E."/>
        </authorList>
    </citation>
    <scope>NUCLEOTIDE SEQUENCE</scope>
</reference>
<proteinExistence type="predicted"/>
<feature type="non-terminal residue" evidence="2">
    <location>
        <position position="208"/>
    </location>
</feature>
<evidence type="ECO:0000256" key="1">
    <source>
        <dbReference type="SAM" id="MobiDB-lite"/>
    </source>
</evidence>
<sequence length="208" mass="23766">GLRRRDPGRRSARRGASGRTGGNARPVSPLLGTCSLWRCRTVRPGQHPLHQEQRHVLRRRLSIPHRRNWARGSGLLDHRGLRGGSRRLGPVGRRVGEGHDHRCRHGLQRGRRDDHRGRPHQGPAVGPRRLGRGRCDDRRLPDGRVADRLFEPLHHVRRNLRVRALGRRCAPRLGDRPGADGPVRRPRGRSRCLRGRYHAADPGRRQRV</sequence>
<feature type="non-terminal residue" evidence="2">
    <location>
        <position position="1"/>
    </location>
</feature>
<dbReference type="AlphaFoldDB" id="A0A382SBW4"/>
<name>A0A382SBW4_9ZZZZ</name>